<evidence type="ECO:0000256" key="1">
    <source>
        <dbReference type="ARBA" id="ARBA00005272"/>
    </source>
</evidence>
<keyword evidence="6" id="KW-0520">NAD</keyword>
<keyword evidence="4" id="KW-0274">FAD</keyword>
<keyword evidence="5" id="KW-0560">Oxidoreductase</keyword>
<evidence type="ECO:0000256" key="4">
    <source>
        <dbReference type="ARBA" id="ARBA00022827"/>
    </source>
</evidence>
<feature type="domain" description="External alternative NADH-ubiquinone oxidoreductase-like C-terminal" evidence="9">
    <location>
        <begin position="1"/>
        <end position="64"/>
    </location>
</feature>
<accession>A0ABQ7GA98</accession>
<keyword evidence="3" id="KW-0285">Flavoprotein</keyword>
<reference evidence="10" key="1">
    <citation type="submission" date="2017-08" db="EMBL/GenBank/DDBJ databases">
        <authorList>
            <person name="Polle J.E."/>
            <person name="Barry K."/>
            <person name="Cushman J."/>
            <person name="Schmutz J."/>
            <person name="Tran D."/>
            <person name="Hathwaick L.T."/>
            <person name="Yim W.C."/>
            <person name="Jenkins J."/>
            <person name="Mckie-Krisberg Z.M."/>
            <person name="Prochnik S."/>
            <person name="Lindquist E."/>
            <person name="Dockter R.B."/>
            <person name="Adam C."/>
            <person name="Molina H."/>
            <person name="Bunkerborg J."/>
            <person name="Jin E."/>
            <person name="Buchheim M."/>
            <person name="Magnuson J."/>
        </authorList>
    </citation>
    <scope>NUCLEOTIDE SEQUENCE</scope>
    <source>
        <strain evidence="10">CCAP 19/18</strain>
    </source>
</reference>
<keyword evidence="8" id="KW-0812">Transmembrane</keyword>
<feature type="transmembrane region" description="Helical" evidence="8">
    <location>
        <begin position="20"/>
        <end position="39"/>
    </location>
</feature>
<dbReference type="PANTHER" id="PTHR43706:SF13">
    <property type="entry name" value="NADH DEHYDROGENASE-RELATED"/>
    <property type="match status" value="1"/>
</dbReference>
<keyword evidence="8" id="KW-0472">Membrane</keyword>
<comment type="similarity">
    <text evidence="1">Belongs to the NADH dehydrogenase family.</text>
</comment>
<evidence type="ECO:0000313" key="10">
    <source>
        <dbReference type="EMBL" id="KAF5831528.1"/>
    </source>
</evidence>
<evidence type="ECO:0000256" key="6">
    <source>
        <dbReference type="ARBA" id="ARBA00023027"/>
    </source>
</evidence>
<protein>
    <recommendedName>
        <fullName evidence="2">NADH:ubiquinone reductase (non-electrogenic)</fullName>
        <ecNumber evidence="2">1.6.5.9</ecNumber>
    </recommendedName>
</protein>
<comment type="caution">
    <text evidence="10">The sequence shown here is derived from an EMBL/GenBank/DDBJ whole genome shotgun (WGS) entry which is preliminary data.</text>
</comment>
<dbReference type="Gene3D" id="3.50.50.100">
    <property type="match status" value="1"/>
</dbReference>
<organism evidence="10 11">
    <name type="scientific">Dunaliella salina</name>
    <name type="common">Green alga</name>
    <name type="synonym">Protococcus salinus</name>
    <dbReference type="NCBI Taxonomy" id="3046"/>
    <lineage>
        <taxon>Eukaryota</taxon>
        <taxon>Viridiplantae</taxon>
        <taxon>Chlorophyta</taxon>
        <taxon>core chlorophytes</taxon>
        <taxon>Chlorophyceae</taxon>
        <taxon>CS clade</taxon>
        <taxon>Chlamydomonadales</taxon>
        <taxon>Dunaliellaceae</taxon>
        <taxon>Dunaliella</taxon>
    </lineage>
</organism>
<comment type="catalytic activity">
    <reaction evidence="7">
        <text>a quinone + NADH + H(+) = a quinol + NAD(+)</text>
        <dbReference type="Rhea" id="RHEA:46160"/>
        <dbReference type="ChEBI" id="CHEBI:15378"/>
        <dbReference type="ChEBI" id="CHEBI:24646"/>
        <dbReference type="ChEBI" id="CHEBI:57540"/>
        <dbReference type="ChEBI" id="CHEBI:57945"/>
        <dbReference type="ChEBI" id="CHEBI:132124"/>
        <dbReference type="EC" id="1.6.5.9"/>
    </reaction>
</comment>
<evidence type="ECO:0000256" key="5">
    <source>
        <dbReference type="ARBA" id="ARBA00023002"/>
    </source>
</evidence>
<gene>
    <name evidence="10" type="ORF">DUNSADRAFT_13001</name>
</gene>
<evidence type="ECO:0000256" key="3">
    <source>
        <dbReference type="ARBA" id="ARBA00022630"/>
    </source>
</evidence>
<evidence type="ECO:0000256" key="8">
    <source>
        <dbReference type="SAM" id="Phobius"/>
    </source>
</evidence>
<evidence type="ECO:0000313" key="11">
    <source>
        <dbReference type="Proteomes" id="UP000815325"/>
    </source>
</evidence>
<proteinExistence type="inferred from homology"/>
<dbReference type="InterPro" id="IPR045024">
    <property type="entry name" value="NDH-2"/>
</dbReference>
<dbReference type="InterPro" id="IPR054585">
    <property type="entry name" value="NDH2-like_C"/>
</dbReference>
<keyword evidence="11" id="KW-1185">Reference proteome</keyword>
<dbReference type="Pfam" id="PF22366">
    <property type="entry name" value="NDH2_C"/>
    <property type="match status" value="1"/>
</dbReference>
<evidence type="ECO:0000259" key="9">
    <source>
        <dbReference type="Pfam" id="PF22366"/>
    </source>
</evidence>
<dbReference type="PANTHER" id="PTHR43706">
    <property type="entry name" value="NADH DEHYDROGENASE"/>
    <property type="match status" value="1"/>
</dbReference>
<dbReference type="EC" id="1.6.5.9" evidence="2"/>
<dbReference type="EMBL" id="MU069941">
    <property type="protein sequence ID" value="KAF5831528.1"/>
    <property type="molecule type" value="Genomic_DNA"/>
</dbReference>
<sequence length="68" mass="7576">MANIGGYAGILQLSKSGPGFGPLSLSGLVSWLAWRSAYLTRLGSIRKRMLVVFNWTLTLIFGRDMSRW</sequence>
<keyword evidence="8" id="KW-1133">Transmembrane helix</keyword>
<name>A0ABQ7GA98_DUNSA</name>
<evidence type="ECO:0000256" key="2">
    <source>
        <dbReference type="ARBA" id="ARBA00012637"/>
    </source>
</evidence>
<dbReference type="Proteomes" id="UP000815325">
    <property type="component" value="Unassembled WGS sequence"/>
</dbReference>
<evidence type="ECO:0000256" key="7">
    <source>
        <dbReference type="ARBA" id="ARBA00047599"/>
    </source>
</evidence>